<keyword evidence="1" id="KW-0812">Transmembrane</keyword>
<organism evidence="2 3">
    <name type="scientific">Sphingomonas prati</name>
    <dbReference type="NCBI Taxonomy" id="1843237"/>
    <lineage>
        <taxon>Bacteria</taxon>
        <taxon>Pseudomonadati</taxon>
        <taxon>Pseudomonadota</taxon>
        <taxon>Alphaproteobacteria</taxon>
        <taxon>Sphingomonadales</taxon>
        <taxon>Sphingomonadaceae</taxon>
        <taxon>Sphingomonas</taxon>
    </lineage>
</organism>
<sequence>MFGRLVGWLGRHVVLYVALVVAIAAGLFAAPFVRQVIQETTPVQVAPPVLDHAVRMMAAEQQTAAEQFEARSRALRTQGLASLVKREQDLRAERAVLAGAISRARSTFALAVSDRNELMRNERRKLRVALIDQELSVIAAGRAAIASDQASRAAYFSLSVQQRLVDRTIPACNDAVRRTQAYEQRWRWQLRRWWESGEHKQLVSIRNKRCDVARAAISKRNQLRTVATARRDAQRAAQLAFVKTTMATDRISSASADLVKNAERARIDLQDWLPGKLRTWLQKAGLVTILQTAAMALALIIAMPFLIRLLCFFILAPLAMRRPAIRLRKAPISGEQIPLAAPSTTSVAVRLSAHEELLVRQDYLQTSSHTGAKSTQWFLDWRKPVTSFATGLTLLTRIRGIDEMTTISAVRDGLAEVTILTLPEGASCVLQPRALAAVVQPVHRHLRITRHWRLGSLNAWLTLQLRYLVFHGPARLVLRGGRGVRVELAEHGRVFGQDQLVGFSADLAYSVTRTETFWPYFLGREQLLKDRVMAGAGILIVEEAPLSARRGETRRGLEGMLDAGMKVFGM</sequence>
<accession>A0A7W9BV05</accession>
<reference evidence="2 3" key="1">
    <citation type="submission" date="2020-08" db="EMBL/GenBank/DDBJ databases">
        <title>Genomic Encyclopedia of Type Strains, Phase IV (KMG-IV): sequencing the most valuable type-strain genomes for metagenomic binning, comparative biology and taxonomic classification.</title>
        <authorList>
            <person name="Goeker M."/>
        </authorList>
    </citation>
    <scope>NUCLEOTIDE SEQUENCE [LARGE SCALE GENOMIC DNA]</scope>
    <source>
        <strain evidence="2 3">DSM 103336</strain>
    </source>
</reference>
<dbReference type="EMBL" id="JACIJR010000007">
    <property type="protein sequence ID" value="MBB5730626.1"/>
    <property type="molecule type" value="Genomic_DNA"/>
</dbReference>
<gene>
    <name evidence="2" type="ORF">FHS99_003129</name>
</gene>
<dbReference type="Proteomes" id="UP000546701">
    <property type="component" value="Unassembled WGS sequence"/>
</dbReference>
<proteinExistence type="predicted"/>
<keyword evidence="3" id="KW-1185">Reference proteome</keyword>
<feature type="transmembrane region" description="Helical" evidence="1">
    <location>
        <begin position="293"/>
        <end position="319"/>
    </location>
</feature>
<name>A0A7W9BV05_9SPHN</name>
<dbReference type="OrthoDB" id="186343at2"/>
<evidence type="ECO:0000313" key="3">
    <source>
        <dbReference type="Proteomes" id="UP000546701"/>
    </source>
</evidence>
<comment type="caution">
    <text evidence="2">The sequence shown here is derived from an EMBL/GenBank/DDBJ whole genome shotgun (WGS) entry which is preliminary data.</text>
</comment>
<evidence type="ECO:0000256" key="1">
    <source>
        <dbReference type="SAM" id="Phobius"/>
    </source>
</evidence>
<protein>
    <submittedName>
        <fullName evidence="2">Uncharacterized protein</fullName>
    </submittedName>
</protein>
<keyword evidence="1" id="KW-1133">Transmembrane helix</keyword>
<evidence type="ECO:0000313" key="2">
    <source>
        <dbReference type="EMBL" id="MBB5730626.1"/>
    </source>
</evidence>
<dbReference type="AlphaFoldDB" id="A0A7W9BV05"/>
<keyword evidence="1" id="KW-0472">Membrane</keyword>
<dbReference type="RefSeq" id="WP_157176881.1">
    <property type="nucleotide sequence ID" value="NZ_BMJP01000005.1"/>
</dbReference>